<evidence type="ECO:0000313" key="10">
    <source>
        <dbReference type="EMBL" id="KAB4089790.1"/>
    </source>
</evidence>
<evidence type="ECO:0000313" key="24">
    <source>
        <dbReference type="EMBL" id="RGZ51651.1"/>
    </source>
</evidence>
<dbReference type="AlphaFoldDB" id="A0A139KC44"/>
<dbReference type="RefSeq" id="WP_005828414.1">
    <property type="nucleotide sequence ID" value="NZ_CACRTC010000019.1"/>
</dbReference>
<evidence type="ECO:0000313" key="26">
    <source>
        <dbReference type="EMBL" id="RHC71219.1"/>
    </source>
</evidence>
<dbReference type="Proteomes" id="UP000095614">
    <property type="component" value="Unassembled WGS sequence"/>
</dbReference>
<dbReference type="Proteomes" id="UP000285343">
    <property type="component" value="Unassembled WGS sequence"/>
</dbReference>
<comment type="similarity">
    <text evidence="2">Belongs to the SusD family.</text>
</comment>
<dbReference type="GeneID" id="99750830"/>
<dbReference type="Proteomes" id="UP000263754">
    <property type="component" value="Unassembled WGS sequence"/>
</dbReference>
<dbReference type="EMBL" id="WCUG01000041">
    <property type="protein sequence ID" value="KAB4166346.1"/>
    <property type="molecule type" value="Genomic_DNA"/>
</dbReference>
<evidence type="ECO:0000313" key="37">
    <source>
        <dbReference type="Proteomes" id="UP000434462"/>
    </source>
</evidence>
<dbReference type="EMBL" id="QSEE01000001">
    <property type="protein sequence ID" value="RGZ51651.1"/>
    <property type="molecule type" value="Genomic_DNA"/>
</dbReference>
<dbReference type="EMBL" id="JAQNSB010000009">
    <property type="protein sequence ID" value="MDC1854637.1"/>
    <property type="molecule type" value="Genomic_DNA"/>
</dbReference>
<evidence type="ECO:0000313" key="19">
    <source>
        <dbReference type="EMBL" id="MDC1854637.1"/>
    </source>
</evidence>
<dbReference type="EMBL" id="CZAF01000001">
    <property type="protein sequence ID" value="CUO41325.1"/>
    <property type="molecule type" value="Genomic_DNA"/>
</dbReference>
<dbReference type="SUPFAM" id="SSF48452">
    <property type="entry name" value="TPR-like"/>
    <property type="match status" value="1"/>
</dbReference>
<dbReference type="EMBL" id="QSHA01000008">
    <property type="protein sequence ID" value="RHB72411.1"/>
    <property type="molecule type" value="Genomic_DNA"/>
</dbReference>
<dbReference type="Proteomes" id="UP000462376">
    <property type="component" value="Unassembled WGS sequence"/>
</dbReference>
<dbReference type="EMBL" id="WCUP01000014">
    <property type="protein sequence ID" value="KAB4106297.1"/>
    <property type="molecule type" value="Genomic_DNA"/>
</dbReference>
<dbReference type="Proteomes" id="UP000433928">
    <property type="component" value="Unassembled WGS sequence"/>
</dbReference>
<organism evidence="25 34">
    <name type="scientific">Bacteroides uniformis</name>
    <dbReference type="NCBI Taxonomy" id="820"/>
    <lineage>
        <taxon>Bacteria</taxon>
        <taxon>Pseudomonadati</taxon>
        <taxon>Bacteroidota</taxon>
        <taxon>Bacteroidia</taxon>
        <taxon>Bacteroidales</taxon>
        <taxon>Bacteroidaceae</taxon>
        <taxon>Bacteroides</taxon>
    </lineage>
</organism>
<dbReference type="EMBL" id="WCUV01000010">
    <property type="protein sequence ID" value="KAB4089790.1"/>
    <property type="molecule type" value="Genomic_DNA"/>
</dbReference>
<gene>
    <name evidence="26" type="ORF">DW831_19170</name>
    <name evidence="25" type="ORF">DW873_12435</name>
    <name evidence="24" type="ORF">DW988_02660</name>
    <name evidence="23" type="ORF">DWW14_11230</name>
    <name evidence="22" type="ORF">DXD40_16405</name>
    <name evidence="21" type="ORF">DXD90_15345</name>
    <name evidence="8" type="ORF">ERS852462_00347</name>
    <name evidence="9" type="ORF">ERS852510_02098</name>
    <name evidence="16" type="ORF">GAP47_03925</name>
    <name evidence="17" type="ORF">GAP48_18500</name>
    <name evidence="15" type="ORF">GAP55_22290</name>
    <name evidence="10" type="ORF">GAQ56_14470</name>
    <name evidence="14" type="ORF">GAQ59_20875</name>
    <name evidence="11" type="ORF">GAQ70_17785</name>
    <name evidence="12" type="ORF">GAQ72_17120</name>
    <name evidence="13" type="ORF">GAQ75_01420</name>
    <name evidence="18" type="ORF">POY80_08520</name>
    <name evidence="20" type="ORF">POZ10_01695</name>
    <name evidence="19" type="ORF">POZ22_07580</name>
</gene>
<evidence type="ECO:0000313" key="11">
    <source>
        <dbReference type="EMBL" id="KAB4106297.1"/>
    </source>
</evidence>
<evidence type="ECO:0000313" key="20">
    <source>
        <dbReference type="EMBL" id="MDC1899328.1"/>
    </source>
</evidence>
<evidence type="ECO:0000313" key="16">
    <source>
        <dbReference type="EMBL" id="KAB4240309.1"/>
    </source>
</evidence>
<evidence type="ECO:0000313" key="25">
    <source>
        <dbReference type="EMBL" id="RHB72411.1"/>
    </source>
</evidence>
<keyword evidence="3" id="KW-0732">Signal</keyword>
<dbReference type="Gene3D" id="1.25.40.390">
    <property type="match status" value="1"/>
</dbReference>
<dbReference type="PROSITE" id="PS51257">
    <property type="entry name" value="PROKAR_LIPOPROTEIN"/>
    <property type="match status" value="1"/>
</dbReference>
<dbReference type="Proteomes" id="UP000283684">
    <property type="component" value="Unassembled WGS sequence"/>
</dbReference>
<dbReference type="EMBL" id="QSPV01000018">
    <property type="protein sequence ID" value="RGJ90414.1"/>
    <property type="molecule type" value="Genomic_DNA"/>
</dbReference>
<dbReference type="Proteomes" id="UP000286114">
    <property type="component" value="Unassembled WGS sequence"/>
</dbReference>
<accession>A0A139KC44</accession>
<evidence type="ECO:0000313" key="34">
    <source>
        <dbReference type="Proteomes" id="UP000286114"/>
    </source>
</evidence>
<dbReference type="Proteomes" id="UP000434462">
    <property type="component" value="Unassembled WGS sequence"/>
</dbReference>
<dbReference type="Pfam" id="PF14322">
    <property type="entry name" value="SusD-like_3"/>
    <property type="match status" value="1"/>
</dbReference>
<comment type="subcellular location">
    <subcellularLocation>
        <location evidence="1">Cell outer membrane</location>
    </subcellularLocation>
</comment>
<evidence type="ECO:0000313" key="33">
    <source>
        <dbReference type="Proteomes" id="UP000285343"/>
    </source>
</evidence>
<evidence type="ECO:0000313" key="32">
    <source>
        <dbReference type="Proteomes" id="UP000284514"/>
    </source>
</evidence>
<feature type="domain" description="RagB/SusD" evidence="6">
    <location>
        <begin position="335"/>
        <end position="496"/>
    </location>
</feature>
<dbReference type="EMBL" id="QRZC01000013">
    <property type="protein sequence ID" value="RGV41698.1"/>
    <property type="molecule type" value="Genomic_DNA"/>
</dbReference>
<evidence type="ECO:0000256" key="5">
    <source>
        <dbReference type="ARBA" id="ARBA00023237"/>
    </source>
</evidence>
<dbReference type="EMBL" id="QSOF01000023">
    <property type="protein sequence ID" value="RGI73755.1"/>
    <property type="molecule type" value="Genomic_DNA"/>
</dbReference>
<evidence type="ECO:0000256" key="3">
    <source>
        <dbReference type="ARBA" id="ARBA00022729"/>
    </source>
</evidence>
<evidence type="ECO:0000313" key="39">
    <source>
        <dbReference type="Proteomes" id="UP000441711"/>
    </source>
</evidence>
<evidence type="ECO:0000313" key="28">
    <source>
        <dbReference type="Proteomes" id="UP000095766"/>
    </source>
</evidence>
<keyword evidence="5" id="KW-0998">Cell outer membrane</keyword>
<sequence>MRNVIYKIAACSALVALVLSGCKESFLEEDPNGYISSDQIKENAVWNPNIMLGQALGTYSTTFAWQTGGTTNHDDFGQKSIDIATDLMSGDLAMSGETYGWFSDAARLQCNTTTKNRTYMLWRYYYRIIKACNEIFDTVGGDESVPANEDNQNYYAQAKALRAHSYFNLVNLYAKPYDIDKNAKAIPLYRSQTTAETLGLSTVEEVYERVIIDLKESINILEELESAGIGRPNGTKDQIDQWTAKGILAYVYLTKGEYENAAALTSDIINNSGYPLMSETEIIESGFRSINIGSWMWAFDITKDNTGGLPTFWGQVDYFTYSYCSAGDYKMIDHNLYNEIPETDTRKQWFHPSVLISWYKFYDAGRKAMGDRTWTNDIVYMRVEEMYLINAEANARANHLPEAKAALKALLEQRDQATAAEVDNMNADQLLENIYYNWRVEMWAEGRGLLTLKRFHKSMVRGDNNYALTGETISYDDSRLIFEIPEREVTNNPNLQK</sequence>
<reference evidence="29 30" key="2">
    <citation type="submission" date="2018-08" db="EMBL/GenBank/DDBJ databases">
        <title>A genome reference for cultivated species of the human gut microbiota.</title>
        <authorList>
            <person name="Zou Y."/>
            <person name="Xue W."/>
            <person name="Luo G."/>
        </authorList>
    </citation>
    <scope>NUCLEOTIDE SEQUENCE [LARGE SCALE GENOMIC DNA]</scope>
    <source>
        <strain evidence="23 33">AF14-42</strain>
        <strain evidence="26 32">AM34-25</strain>
        <strain evidence="25 34">AM39-1</strain>
        <strain evidence="24 31">AM50-4</strain>
        <strain evidence="22 29">TM04-30</strain>
        <strain evidence="21 30">TM10-17</strain>
    </source>
</reference>
<dbReference type="EMBL" id="JAQNQY010000007">
    <property type="protein sequence ID" value="MDC1752483.1"/>
    <property type="molecule type" value="Genomic_DNA"/>
</dbReference>
<dbReference type="Proteomes" id="UP001218502">
    <property type="component" value="Unassembled WGS sequence"/>
</dbReference>
<dbReference type="Pfam" id="PF07980">
    <property type="entry name" value="SusD_RagB"/>
    <property type="match status" value="1"/>
</dbReference>
<dbReference type="EMBL" id="WCTR01000034">
    <property type="protein sequence ID" value="KAB4207906.1"/>
    <property type="molecule type" value="Genomic_DNA"/>
</dbReference>
<evidence type="ECO:0000313" key="31">
    <source>
        <dbReference type="Proteomes" id="UP000283684"/>
    </source>
</evidence>
<proteinExistence type="inferred from homology"/>
<evidence type="ECO:0000256" key="4">
    <source>
        <dbReference type="ARBA" id="ARBA00023136"/>
    </source>
</evidence>
<dbReference type="EMBL" id="WCUQ01000001">
    <property type="protein sequence ID" value="KAB4128968.1"/>
    <property type="molecule type" value="Genomic_DNA"/>
</dbReference>
<evidence type="ECO:0000256" key="2">
    <source>
        <dbReference type="ARBA" id="ARBA00006275"/>
    </source>
</evidence>
<dbReference type="InterPro" id="IPR033985">
    <property type="entry name" value="SusD-like_N"/>
</dbReference>
<dbReference type="OrthoDB" id="1100079at2"/>
<evidence type="ECO:0000313" key="17">
    <source>
        <dbReference type="EMBL" id="KAB4248533.1"/>
    </source>
</evidence>
<evidence type="ECO:0000313" key="41">
    <source>
        <dbReference type="Proteomes" id="UP000466952"/>
    </source>
</evidence>
<dbReference type="Proteomes" id="UP001214113">
    <property type="component" value="Unassembled WGS sequence"/>
</dbReference>
<reference evidence="27 28" key="1">
    <citation type="submission" date="2015-09" db="EMBL/GenBank/DDBJ databases">
        <authorList>
            <consortium name="Pathogen Informatics"/>
        </authorList>
    </citation>
    <scope>NUCLEOTIDE SEQUENCE [LARGE SCALE GENOMIC DNA]</scope>
    <source>
        <strain evidence="8 27">2789STDY5834847</strain>
        <strain evidence="9 28">2789STDY5834898</strain>
    </source>
</reference>
<dbReference type="Proteomes" id="UP000260844">
    <property type="component" value="Unassembled WGS sequence"/>
</dbReference>
<dbReference type="PATRIC" id="fig|820.27.peg.1214"/>
<dbReference type="InterPro" id="IPR011990">
    <property type="entry name" value="TPR-like_helical_dom_sf"/>
</dbReference>
<dbReference type="InterPro" id="IPR012944">
    <property type="entry name" value="SusD_RagB_dom"/>
</dbReference>
<dbReference type="Proteomes" id="UP000487989">
    <property type="component" value="Unassembled WGS sequence"/>
</dbReference>
<reference evidence="35 36" key="3">
    <citation type="journal article" date="2019" name="Nat. Med.">
        <title>A library of human gut bacterial isolates paired with longitudinal multiomics data enables mechanistic microbiome research.</title>
        <authorList>
            <person name="Poyet M."/>
            <person name="Groussin M."/>
            <person name="Gibbons S.M."/>
            <person name="Avila-Pacheco J."/>
            <person name="Jiang X."/>
            <person name="Kearney S.M."/>
            <person name="Perrotta A.R."/>
            <person name="Berdy B."/>
            <person name="Zhao S."/>
            <person name="Lieberman T.D."/>
            <person name="Swanson P.K."/>
            <person name="Smith M."/>
            <person name="Roesemann S."/>
            <person name="Alexander J.E."/>
            <person name="Rich S.A."/>
            <person name="Livny J."/>
            <person name="Vlamakis H."/>
            <person name="Clish C."/>
            <person name="Bullock K."/>
            <person name="Deik A."/>
            <person name="Scott J."/>
            <person name="Pierce K.A."/>
            <person name="Xavier R.J."/>
            <person name="Alm E.J."/>
        </authorList>
    </citation>
    <scope>NUCLEOTIDE SEQUENCE [LARGE SCALE GENOMIC DNA]</scope>
    <source>
        <strain evidence="15 41">BIOML-A11</strain>
        <strain evidence="14 36">BIOML-A27</strain>
        <strain evidence="17 42">BIOML-A3</strain>
        <strain evidence="11 39">BIOML-A36</strain>
        <strain evidence="13 38">BIOML-A37</strain>
        <strain evidence="12 37">BIOML-A38</strain>
        <strain evidence="10 35">BIOML-A42</strain>
        <strain evidence="16 40">BIOML-A5</strain>
    </source>
</reference>
<evidence type="ECO:0000313" key="23">
    <source>
        <dbReference type="EMBL" id="RGV41698.1"/>
    </source>
</evidence>
<dbReference type="EMBL" id="JAQNSI010000053">
    <property type="protein sequence ID" value="MDC1899328.1"/>
    <property type="molecule type" value="Genomic_DNA"/>
</dbReference>
<evidence type="ECO:0000313" key="15">
    <source>
        <dbReference type="EMBL" id="KAB4207906.1"/>
    </source>
</evidence>
<evidence type="ECO:0000313" key="29">
    <source>
        <dbReference type="Proteomes" id="UP000260844"/>
    </source>
</evidence>
<feature type="domain" description="SusD-like N-terminal" evidence="7">
    <location>
        <begin position="89"/>
        <end position="226"/>
    </location>
</feature>
<evidence type="ECO:0000313" key="8">
    <source>
        <dbReference type="EMBL" id="CUO41325.1"/>
    </source>
</evidence>
<keyword evidence="4" id="KW-0472">Membrane</keyword>
<evidence type="ECO:0000313" key="27">
    <source>
        <dbReference type="Proteomes" id="UP000095614"/>
    </source>
</evidence>
<evidence type="ECO:0000256" key="1">
    <source>
        <dbReference type="ARBA" id="ARBA00004442"/>
    </source>
</evidence>
<dbReference type="Proteomes" id="UP000466952">
    <property type="component" value="Unassembled WGS sequence"/>
</dbReference>
<dbReference type="EMBL" id="WCTL01000002">
    <property type="protein sequence ID" value="KAB4240309.1"/>
    <property type="molecule type" value="Genomic_DNA"/>
</dbReference>
<dbReference type="EMBL" id="QSIF01000050">
    <property type="protein sequence ID" value="RHC71219.1"/>
    <property type="molecule type" value="Genomic_DNA"/>
</dbReference>
<evidence type="ECO:0000313" key="21">
    <source>
        <dbReference type="EMBL" id="RGI73755.1"/>
    </source>
</evidence>
<dbReference type="Proteomes" id="UP000095766">
    <property type="component" value="Unassembled WGS sequence"/>
</dbReference>
<evidence type="ECO:0000313" key="13">
    <source>
        <dbReference type="EMBL" id="KAB4128968.1"/>
    </source>
</evidence>
<evidence type="ECO:0000313" key="30">
    <source>
        <dbReference type="Proteomes" id="UP000263754"/>
    </source>
</evidence>
<evidence type="ECO:0000313" key="35">
    <source>
        <dbReference type="Proteomes" id="UP000432488"/>
    </source>
</evidence>
<dbReference type="EMBL" id="CZAO01000009">
    <property type="protein sequence ID" value="CUP68562.1"/>
    <property type="molecule type" value="Genomic_DNA"/>
</dbReference>
<evidence type="ECO:0000313" key="40">
    <source>
        <dbReference type="Proteomes" id="UP000462376"/>
    </source>
</evidence>
<evidence type="ECO:0000259" key="6">
    <source>
        <dbReference type="Pfam" id="PF07980"/>
    </source>
</evidence>
<dbReference type="EMBL" id="WCUR01000081">
    <property type="protein sequence ID" value="KAB4112839.1"/>
    <property type="molecule type" value="Genomic_DNA"/>
</dbReference>
<name>A0A139KC44_BACUN</name>
<evidence type="ECO:0000259" key="7">
    <source>
        <dbReference type="Pfam" id="PF14322"/>
    </source>
</evidence>
<evidence type="ECO:0000313" key="42">
    <source>
        <dbReference type="Proteomes" id="UP000487989"/>
    </source>
</evidence>
<reference evidence="18" key="4">
    <citation type="submission" date="2022-10" db="EMBL/GenBank/DDBJ databases">
        <title>Human gut microbiome strain richness.</title>
        <authorList>
            <person name="Chen-Liaw A."/>
        </authorList>
    </citation>
    <scope>NUCLEOTIDE SEQUENCE</scope>
    <source>
        <strain evidence="20">1001713st1_F9_1001713B170221_170320</strain>
        <strain evidence="18">A1_m1001262Bd0_191120</strain>
        <strain evidence="19">BSD2780061687st1_G10_BSD2780061687b_171204</strain>
    </source>
</reference>
<evidence type="ECO:0000313" key="14">
    <source>
        <dbReference type="EMBL" id="KAB4166346.1"/>
    </source>
</evidence>
<evidence type="ECO:0000313" key="36">
    <source>
        <dbReference type="Proteomes" id="UP000433928"/>
    </source>
</evidence>
<dbReference type="Proteomes" id="UP000438773">
    <property type="component" value="Unassembled WGS sequence"/>
</dbReference>
<dbReference type="Proteomes" id="UP000432488">
    <property type="component" value="Unassembled WGS sequence"/>
</dbReference>
<dbReference type="Proteomes" id="UP000284514">
    <property type="component" value="Unassembled WGS sequence"/>
</dbReference>
<dbReference type="Proteomes" id="UP000441711">
    <property type="component" value="Unassembled WGS sequence"/>
</dbReference>
<dbReference type="EMBL" id="WCTJ01000038">
    <property type="protein sequence ID" value="KAB4248533.1"/>
    <property type="molecule type" value="Genomic_DNA"/>
</dbReference>
<evidence type="ECO:0000313" key="38">
    <source>
        <dbReference type="Proteomes" id="UP000438773"/>
    </source>
</evidence>
<protein>
    <submittedName>
        <fullName evidence="8">RagB/SusD domain protein</fullName>
    </submittedName>
    <submittedName>
        <fullName evidence="25">RagB/SusD family nutrient uptake outer membrane protein</fullName>
    </submittedName>
</protein>
<evidence type="ECO:0000313" key="12">
    <source>
        <dbReference type="EMBL" id="KAB4112839.1"/>
    </source>
</evidence>
<dbReference type="GO" id="GO:0009279">
    <property type="term" value="C:cell outer membrane"/>
    <property type="evidence" value="ECO:0007669"/>
    <property type="project" value="UniProtKB-SubCell"/>
</dbReference>
<evidence type="ECO:0000313" key="9">
    <source>
        <dbReference type="EMBL" id="CUP68562.1"/>
    </source>
</evidence>
<evidence type="ECO:0000313" key="22">
    <source>
        <dbReference type="EMBL" id="RGJ90414.1"/>
    </source>
</evidence>
<evidence type="ECO:0000313" key="18">
    <source>
        <dbReference type="EMBL" id="MDC1752483.1"/>
    </source>
</evidence>
<dbReference type="Proteomes" id="UP001222603">
    <property type="component" value="Unassembled WGS sequence"/>
</dbReference>